<dbReference type="Pfam" id="PF02738">
    <property type="entry name" value="MoCoBD_1"/>
    <property type="match status" value="1"/>
</dbReference>
<dbReference type="InterPro" id="IPR046867">
    <property type="entry name" value="AldOxase/xan_DH_MoCoBD2"/>
</dbReference>
<dbReference type="EMBL" id="JBEPMU010000001">
    <property type="protein sequence ID" value="MET3650496.1"/>
    <property type="molecule type" value="Genomic_DNA"/>
</dbReference>
<dbReference type="InterPro" id="IPR008274">
    <property type="entry name" value="AldOxase/xan_DH_MoCoBD1"/>
</dbReference>
<dbReference type="RefSeq" id="WP_354011994.1">
    <property type="nucleotide sequence ID" value="NZ_JBEPMU010000001.1"/>
</dbReference>
<evidence type="ECO:0000313" key="4">
    <source>
        <dbReference type="Proteomes" id="UP001549184"/>
    </source>
</evidence>
<sequence>MMLRVDQAQVDRVPEEIELQNPERREWLKRGGLVVAFMALGGAGRAWGFIEHARIDADHPEFAPNAFVRVNRDGSVQLVMPSIEMGQGAYTGQATLLAEELDVGLDQITVEHAPPNRKLYSNPLLGDQATGGSTTIRFCWTTLRDAGAAARFMLVAAAAQRWKVDPDQCTAARGVVTHTASGRTLGYGELADAAAKVTPPEKAPLKNPKDFQLIGKPLRRVDTPGKVDGTLPFGIDIRVPGMKVATVQASPTFGGKLVSVDDTRARAIPGVLQVVKLDDAVAVVGEHFWAAKQGLEALDIRWDRGANGNFTTEQLFKDLAEASEHGTPILGREVGQVGNAKGKVVSATYQLPMLAHATMEPLNTTVHVRPDACEIWVGTQVPARCVDVAMKVTGLPAEAIQVHNQYMGGGFGRRLFEDSVEQAVAIAKQVNYPVKIIWTREEDIAQDRYRAAYYDRISATLDDQGRPVAWTDRTTGASVMATFAPGAMGKNGLDPDLVECSAELPYEIPNLRVDWVRHDMPSGLHVGWWRGVGPTHNVFVVESFVDELAHAAGKDPVAYRRDMLGDNPRARGVLDLAVEKSGWGSTLPARHGRGIALAAPFGSFLCVVMEVEVSPQGEVIMHRAVAAVDCGTVINPNTVEAQIQGGLVFGWSAALYSGITLKNGAVEQRNFNDYRVLRMNQTPPTEVYLVPSKETPGGIGETGTVMAMPSLTNAIFAATGVRLRSLPIDKAALVQDKQALDAVMAATTPDHSSVSEGPTASARRRT</sequence>
<organism evidence="3 4">
    <name type="scientific">Dyella japonica</name>
    <dbReference type="NCBI Taxonomy" id="231455"/>
    <lineage>
        <taxon>Bacteria</taxon>
        <taxon>Pseudomonadati</taxon>
        <taxon>Pseudomonadota</taxon>
        <taxon>Gammaproteobacteria</taxon>
        <taxon>Lysobacterales</taxon>
        <taxon>Rhodanobacteraceae</taxon>
        <taxon>Dyella</taxon>
    </lineage>
</organism>
<feature type="compositionally biased region" description="Polar residues" evidence="1">
    <location>
        <begin position="749"/>
        <end position="758"/>
    </location>
</feature>
<gene>
    <name evidence="3" type="ORF">ABIC75_000198</name>
</gene>
<evidence type="ECO:0000256" key="1">
    <source>
        <dbReference type="SAM" id="MobiDB-lite"/>
    </source>
</evidence>
<protein>
    <submittedName>
        <fullName evidence="3">Isoquinoline 1-oxidoreductase beta subunit</fullName>
        <ecNumber evidence="3">1.3.99.16</ecNumber>
    </submittedName>
</protein>
<dbReference type="PANTHER" id="PTHR47495:SF2">
    <property type="entry name" value="ALDEHYDE DEHYDROGENASE"/>
    <property type="match status" value="1"/>
</dbReference>
<dbReference type="Proteomes" id="UP001549184">
    <property type="component" value="Unassembled WGS sequence"/>
</dbReference>
<dbReference type="InterPro" id="IPR052516">
    <property type="entry name" value="N-heterocyclic_Hydroxylase"/>
</dbReference>
<dbReference type="PANTHER" id="PTHR47495">
    <property type="entry name" value="ALDEHYDE DEHYDROGENASE"/>
    <property type="match status" value="1"/>
</dbReference>
<reference evidence="3 4" key="1">
    <citation type="submission" date="2024-06" db="EMBL/GenBank/DDBJ databases">
        <title>Sorghum-associated microbial communities from plants grown in Nebraska, USA.</title>
        <authorList>
            <person name="Schachtman D."/>
        </authorList>
    </citation>
    <scope>NUCLEOTIDE SEQUENCE [LARGE SCALE GENOMIC DNA]</scope>
    <source>
        <strain evidence="3 4">1073</strain>
    </source>
</reference>
<dbReference type="PIRSF" id="PIRSF036389">
    <property type="entry name" value="IOR_B"/>
    <property type="match status" value="1"/>
</dbReference>
<feature type="domain" description="Aldehyde oxidase/xanthine dehydrogenase a/b hammerhead" evidence="2">
    <location>
        <begin position="228"/>
        <end position="306"/>
    </location>
</feature>
<dbReference type="EC" id="1.3.99.16" evidence="3"/>
<dbReference type="SUPFAM" id="SSF56003">
    <property type="entry name" value="Molybdenum cofactor-binding domain"/>
    <property type="match status" value="2"/>
</dbReference>
<name>A0ABV2JNU4_9GAMM</name>
<evidence type="ECO:0000313" key="3">
    <source>
        <dbReference type="EMBL" id="MET3650496.1"/>
    </source>
</evidence>
<proteinExistence type="predicted"/>
<keyword evidence="3" id="KW-0560">Oxidoreductase</keyword>
<dbReference type="InterPro" id="IPR037165">
    <property type="entry name" value="AldOxase/xan_DH_Mopterin-bd_sf"/>
</dbReference>
<comment type="caution">
    <text evidence="3">The sequence shown here is derived from an EMBL/GenBank/DDBJ whole genome shotgun (WGS) entry which is preliminary data.</text>
</comment>
<accession>A0ABV2JNU4</accession>
<dbReference type="Pfam" id="PF20256">
    <property type="entry name" value="MoCoBD_2"/>
    <property type="match status" value="2"/>
</dbReference>
<evidence type="ECO:0000259" key="2">
    <source>
        <dbReference type="SMART" id="SM01008"/>
    </source>
</evidence>
<dbReference type="InterPro" id="IPR012368">
    <property type="entry name" value="OxRdtase_Mopterin-bd_su_IorB"/>
</dbReference>
<dbReference type="Gene3D" id="3.90.1170.50">
    <property type="entry name" value="Aldehyde oxidase/xanthine dehydrogenase, a/b hammerhead"/>
    <property type="match status" value="1"/>
</dbReference>
<feature type="region of interest" description="Disordered" evidence="1">
    <location>
        <begin position="746"/>
        <end position="766"/>
    </location>
</feature>
<dbReference type="SMART" id="SM01008">
    <property type="entry name" value="Ald_Xan_dh_C"/>
    <property type="match status" value="1"/>
</dbReference>
<dbReference type="InterPro" id="IPR000674">
    <property type="entry name" value="Ald_Oxase/Xan_DH_a/b"/>
</dbReference>
<keyword evidence="4" id="KW-1185">Reference proteome</keyword>
<dbReference type="GO" id="GO:0047121">
    <property type="term" value="F:isoquinoline 1-oxidoreductase activity"/>
    <property type="evidence" value="ECO:0007669"/>
    <property type="project" value="UniProtKB-EC"/>
</dbReference>
<dbReference type="Gene3D" id="3.30.365.10">
    <property type="entry name" value="Aldehyde oxidase/xanthine dehydrogenase, molybdopterin binding domain"/>
    <property type="match status" value="5"/>
</dbReference>